<dbReference type="InterPro" id="IPR046867">
    <property type="entry name" value="AldOxase/xan_DH_MoCoBD2"/>
</dbReference>
<dbReference type="Pfam" id="PF01799">
    <property type="entry name" value="Fer2_2"/>
    <property type="match status" value="1"/>
</dbReference>
<keyword evidence="9" id="KW-0411">Iron-sulfur</keyword>
<dbReference type="FunFam" id="3.30.365.10:FF:000001">
    <property type="entry name" value="Xanthine dehydrogenase oxidase"/>
    <property type="match status" value="1"/>
</dbReference>
<evidence type="ECO:0000256" key="7">
    <source>
        <dbReference type="ARBA" id="ARBA00023002"/>
    </source>
</evidence>
<dbReference type="GO" id="GO:0016491">
    <property type="term" value="F:oxidoreductase activity"/>
    <property type="evidence" value="ECO:0007669"/>
    <property type="project" value="UniProtKB-KW"/>
</dbReference>
<organism evidence="12 13">
    <name type="scientific">Allacma fusca</name>
    <dbReference type="NCBI Taxonomy" id="39272"/>
    <lineage>
        <taxon>Eukaryota</taxon>
        <taxon>Metazoa</taxon>
        <taxon>Ecdysozoa</taxon>
        <taxon>Arthropoda</taxon>
        <taxon>Hexapoda</taxon>
        <taxon>Collembola</taxon>
        <taxon>Symphypleona</taxon>
        <taxon>Sminthuridae</taxon>
        <taxon>Allacma</taxon>
    </lineage>
</organism>
<dbReference type="InterPro" id="IPR016208">
    <property type="entry name" value="Ald_Oxase/xanthine_DH-like"/>
</dbReference>
<evidence type="ECO:0000256" key="4">
    <source>
        <dbReference type="ARBA" id="ARBA00022505"/>
    </source>
</evidence>
<dbReference type="SMART" id="SM01008">
    <property type="entry name" value="Ald_Xan_dh_C"/>
    <property type="match status" value="1"/>
</dbReference>
<evidence type="ECO:0000313" key="13">
    <source>
        <dbReference type="Proteomes" id="UP000708208"/>
    </source>
</evidence>
<dbReference type="InterPro" id="IPR002888">
    <property type="entry name" value="2Fe-2S-bd"/>
</dbReference>
<dbReference type="Pfam" id="PF20256">
    <property type="entry name" value="MoCoBD_2"/>
    <property type="match status" value="1"/>
</dbReference>
<dbReference type="FunFam" id="3.30.390.50:FF:000003">
    <property type="entry name" value="Aldehyde oxidase1"/>
    <property type="match status" value="1"/>
</dbReference>
<comment type="caution">
    <text evidence="12">The sequence shown here is derived from an EMBL/GenBank/DDBJ whole genome shotgun (WGS) entry which is preliminary data.</text>
</comment>
<dbReference type="InterPro" id="IPR008274">
    <property type="entry name" value="AldOxase/xan_DH_MoCoBD1"/>
</dbReference>
<dbReference type="InterPro" id="IPR002346">
    <property type="entry name" value="Mopterin_DH_FAD-bd"/>
</dbReference>
<evidence type="ECO:0000256" key="8">
    <source>
        <dbReference type="ARBA" id="ARBA00023004"/>
    </source>
</evidence>
<dbReference type="GO" id="GO:0005506">
    <property type="term" value="F:iron ion binding"/>
    <property type="evidence" value="ECO:0007669"/>
    <property type="project" value="InterPro"/>
</dbReference>
<dbReference type="InterPro" id="IPR005107">
    <property type="entry name" value="CO_DH_flav_C"/>
</dbReference>
<comment type="similarity">
    <text evidence="3">Belongs to the xanthine dehydrogenase family.</text>
</comment>
<keyword evidence="5" id="KW-0001">2Fe-2S</keyword>
<accession>A0A8J2KV86</accession>
<comment type="cofactor">
    <cofactor evidence="10">
        <name>[2Fe-2S] cluster</name>
        <dbReference type="ChEBI" id="CHEBI:190135"/>
    </cofactor>
</comment>
<comment type="cofactor">
    <cofactor evidence="2">
        <name>FAD</name>
        <dbReference type="ChEBI" id="CHEBI:57692"/>
    </cofactor>
</comment>
<dbReference type="Pfam" id="PF00941">
    <property type="entry name" value="FAD_binding_5"/>
    <property type="match status" value="1"/>
</dbReference>
<keyword evidence="6" id="KW-0479">Metal-binding</keyword>
<name>A0A8J2KV86_9HEXA</name>
<evidence type="ECO:0000256" key="10">
    <source>
        <dbReference type="ARBA" id="ARBA00034078"/>
    </source>
</evidence>
<keyword evidence="13" id="KW-1185">Reference proteome</keyword>
<evidence type="ECO:0000313" key="12">
    <source>
        <dbReference type="EMBL" id="CAG7820416.1"/>
    </source>
</evidence>
<evidence type="ECO:0000256" key="6">
    <source>
        <dbReference type="ARBA" id="ARBA00022723"/>
    </source>
</evidence>
<comment type="cofactor">
    <cofactor evidence="1">
        <name>Mo-molybdopterin</name>
        <dbReference type="ChEBI" id="CHEBI:71302"/>
    </cofactor>
</comment>
<dbReference type="PANTHER" id="PTHR11908:SF132">
    <property type="entry name" value="ALDEHYDE OXIDASE 1-RELATED"/>
    <property type="match status" value="1"/>
</dbReference>
<keyword evidence="4" id="KW-0500">Molybdenum</keyword>
<evidence type="ECO:0000256" key="1">
    <source>
        <dbReference type="ARBA" id="ARBA00001924"/>
    </source>
</evidence>
<evidence type="ECO:0000256" key="5">
    <source>
        <dbReference type="ARBA" id="ARBA00022714"/>
    </source>
</evidence>
<dbReference type="AlphaFoldDB" id="A0A8J2KV86"/>
<protein>
    <recommendedName>
        <fullName evidence="11">FAD-binding PCMH-type domain-containing protein</fullName>
    </recommendedName>
</protein>
<sequence length="1198" mass="132206">MHGLMESKKNLTAKDVEDSMDGNICRCTGYRPIFDAMKSLAPDATEELKRKCGDINLCAGCPCNDRNSAGKEIERAQEVTGFEQEFETCNDSLPLHLNLKSGEQWVKATDLNTLFMTIQRFQASGLKYRIVAGNTGTGVYKNDGPYQAYVDINSIAVLTKVSVNPVSVIIGGATSIGVAIETLKKAAEMEEYEYCKHISKHWQRVANTPVRNAATLSGNLMLKHAHPEFPSDIFLLLETVGAMLTIASAPTLQKMYTIQEFLKTNMAGNVIFSIHFPKLKGYHFRSFKITRRYQNAHAYVNAGFLMQVDPKRDFSILSKPSIVFGGINPNFIHATATENFLEGKTLDAKTIQDAIMELDKELQPDHRPPDADPMYRKTLAQALLYKCIVGIRGETASPRIQSGGPDLERGLSYGKQAYDSDKSQWPLYEPVVKLEAPMQCTGEAEYTNDIHPQLGELSAAFVITKVANAMLDKVDPSEALKMPGVITFVDVKDIPGENNFMVTADQAGPDVIFVKDKITYAGQPVGVVVAESRSIALKAAKLVKVTYTNIQKPVLDIPTSLLKAEKEGRLDDCIIKVKPASQTKLGAAFRKLKGPEYDISNIFNWKDGDILDDSIRVVRSPRKHFDDAPHNLQGQFHVGSQYHFQMEPQVCICIPKEEGMDIFAASQWIQQLQSAVASCLGIPNNFVNVQVKRLGGGFGSKIARAAHMVTACALAANKTKRPVRMVLDLETNMATLGKRLPYMFSYDVGFDDSDGWQLIPGQANTDTPPNTYCRAPGAPQAIGCIENIMEHIASTLKKDPMEVRMANFIKKGDPIFAGQGKVLEEDNCIPALLTEMKTNADLDDRMKFVATFNQNNRWKKRGLALTPMRCAIHYFFSGYNLFLSVYGKDGSVSLAHSGVEMGQGINTKVAQVVAKELQIPLSKVRVKPTNVLTGANTALTGAAITSEHICYAALKACDILSKRIEPIKQKLENPTWELLVAECVKAGIDLTSYYNTTYSDQLKDYAVWGLTACEVEVDCLTGEYKLIRVDLINDAGQPLSPDVDIGQVEGAFIFGIGMWLTEKIQYDQETGELLTNCTWEYKPPASKDIPEDFRVTLMRNASNPNGVLRSKATGEAPLCMSVSALFAIKNAIMAARLDAGNMEWFNLNGPVTPEDIQRLCLTSPGSSLNKFVQLLKMWASPVKVTGFRSKNRRKGIAK</sequence>
<evidence type="ECO:0000256" key="3">
    <source>
        <dbReference type="ARBA" id="ARBA00006849"/>
    </source>
</evidence>
<keyword evidence="7" id="KW-0560">Oxidoreductase</keyword>
<evidence type="ECO:0000256" key="9">
    <source>
        <dbReference type="ARBA" id="ARBA00023014"/>
    </source>
</evidence>
<dbReference type="GO" id="GO:0051537">
    <property type="term" value="F:2 iron, 2 sulfur cluster binding"/>
    <property type="evidence" value="ECO:0007669"/>
    <property type="project" value="UniProtKB-KW"/>
</dbReference>
<evidence type="ECO:0000259" key="11">
    <source>
        <dbReference type="PROSITE" id="PS51387"/>
    </source>
</evidence>
<dbReference type="Pfam" id="PF01315">
    <property type="entry name" value="Ald_Xan_dh_C"/>
    <property type="match status" value="1"/>
</dbReference>
<dbReference type="OrthoDB" id="8300278at2759"/>
<dbReference type="Proteomes" id="UP000708208">
    <property type="component" value="Unassembled WGS sequence"/>
</dbReference>
<dbReference type="InterPro" id="IPR016166">
    <property type="entry name" value="FAD-bd_PCMH"/>
</dbReference>
<dbReference type="Pfam" id="PF02738">
    <property type="entry name" value="MoCoBD_1"/>
    <property type="match status" value="2"/>
</dbReference>
<dbReference type="GO" id="GO:0071949">
    <property type="term" value="F:FAD binding"/>
    <property type="evidence" value="ECO:0007669"/>
    <property type="project" value="InterPro"/>
</dbReference>
<dbReference type="PIRSF" id="PIRSF000127">
    <property type="entry name" value="Xanthine_DH"/>
    <property type="match status" value="1"/>
</dbReference>
<dbReference type="PANTHER" id="PTHR11908">
    <property type="entry name" value="XANTHINE DEHYDROGENASE"/>
    <property type="match status" value="1"/>
</dbReference>
<dbReference type="FunFam" id="3.30.365.10:FF:000002">
    <property type="entry name" value="Xanthine dehydrogenase oxidase"/>
    <property type="match status" value="1"/>
</dbReference>
<feature type="domain" description="FAD-binding PCMH-type" evidence="11">
    <location>
        <begin position="98"/>
        <end position="281"/>
    </location>
</feature>
<keyword evidence="8" id="KW-0408">Iron</keyword>
<dbReference type="EMBL" id="CAJVCH010477750">
    <property type="protein sequence ID" value="CAG7820416.1"/>
    <property type="molecule type" value="Genomic_DNA"/>
</dbReference>
<dbReference type="SMART" id="SM01092">
    <property type="entry name" value="CO_deh_flav_C"/>
    <property type="match status" value="1"/>
</dbReference>
<evidence type="ECO:0000256" key="2">
    <source>
        <dbReference type="ARBA" id="ARBA00001974"/>
    </source>
</evidence>
<gene>
    <name evidence="12" type="ORF">AFUS01_LOCUS30806</name>
</gene>
<dbReference type="InterPro" id="IPR000674">
    <property type="entry name" value="Ald_Oxase/Xan_DH_a/b"/>
</dbReference>
<reference evidence="12" key="1">
    <citation type="submission" date="2021-06" db="EMBL/GenBank/DDBJ databases">
        <authorList>
            <person name="Hodson N. C."/>
            <person name="Mongue J. A."/>
            <person name="Jaron S. K."/>
        </authorList>
    </citation>
    <scope>NUCLEOTIDE SEQUENCE</scope>
</reference>
<dbReference type="PROSITE" id="PS51387">
    <property type="entry name" value="FAD_PCMH"/>
    <property type="match status" value="1"/>
</dbReference>
<proteinExistence type="inferred from homology"/>
<dbReference type="Pfam" id="PF03450">
    <property type="entry name" value="CO_deh_flav_C"/>
    <property type="match status" value="1"/>
</dbReference>